<organism evidence="1">
    <name type="scientific">Rhizophora mucronata</name>
    <name type="common">Asiatic mangrove</name>
    <dbReference type="NCBI Taxonomy" id="61149"/>
    <lineage>
        <taxon>Eukaryota</taxon>
        <taxon>Viridiplantae</taxon>
        <taxon>Streptophyta</taxon>
        <taxon>Embryophyta</taxon>
        <taxon>Tracheophyta</taxon>
        <taxon>Spermatophyta</taxon>
        <taxon>Magnoliopsida</taxon>
        <taxon>eudicotyledons</taxon>
        <taxon>Gunneridae</taxon>
        <taxon>Pentapetalae</taxon>
        <taxon>rosids</taxon>
        <taxon>fabids</taxon>
        <taxon>Malpighiales</taxon>
        <taxon>Rhizophoraceae</taxon>
        <taxon>Rhizophora</taxon>
    </lineage>
</organism>
<reference evidence="1" key="1">
    <citation type="submission" date="2018-02" db="EMBL/GenBank/DDBJ databases">
        <title>Rhizophora mucronata_Transcriptome.</title>
        <authorList>
            <person name="Meera S.P."/>
            <person name="Sreeshan A."/>
            <person name="Augustine A."/>
        </authorList>
    </citation>
    <scope>NUCLEOTIDE SEQUENCE</scope>
    <source>
        <tissue evidence="1">Leaf</tissue>
    </source>
</reference>
<dbReference type="AlphaFoldDB" id="A0A2P2N4X2"/>
<accession>A0A2P2N4X2</accession>
<proteinExistence type="predicted"/>
<protein>
    <submittedName>
        <fullName evidence="1">Uncharacterized protein</fullName>
    </submittedName>
</protein>
<name>A0A2P2N4X2_RHIMU</name>
<evidence type="ECO:0000313" key="1">
    <source>
        <dbReference type="EMBL" id="MBX37527.1"/>
    </source>
</evidence>
<dbReference type="EMBL" id="GGEC01057043">
    <property type="protein sequence ID" value="MBX37527.1"/>
    <property type="molecule type" value="Transcribed_RNA"/>
</dbReference>
<sequence>MDEISYFLHKGNVSPTQFYLRMNGISRKFKFHYLKNGGHYLSTQFNLIELVE</sequence>